<gene>
    <name evidence="3" type="ORF">LTR25_001578</name>
</gene>
<evidence type="ECO:0000313" key="3">
    <source>
        <dbReference type="EMBL" id="KAK5543963.1"/>
    </source>
</evidence>
<keyword evidence="2" id="KW-0472">Membrane</keyword>
<dbReference type="AlphaFoldDB" id="A0AAV9QKU9"/>
<dbReference type="Proteomes" id="UP001345827">
    <property type="component" value="Unassembled WGS sequence"/>
</dbReference>
<feature type="region of interest" description="Disordered" evidence="1">
    <location>
        <begin position="121"/>
        <end position="162"/>
    </location>
</feature>
<name>A0AAV9QKU9_9PEZI</name>
<reference evidence="3 4" key="1">
    <citation type="submission" date="2023-06" db="EMBL/GenBank/DDBJ databases">
        <title>Black Yeasts Isolated from many extreme environments.</title>
        <authorList>
            <person name="Coleine C."/>
            <person name="Stajich J.E."/>
            <person name="Selbmann L."/>
        </authorList>
    </citation>
    <scope>NUCLEOTIDE SEQUENCE [LARGE SCALE GENOMIC DNA]</scope>
    <source>
        <strain evidence="3 4">CCFEE 5887</strain>
    </source>
</reference>
<evidence type="ECO:0000313" key="4">
    <source>
        <dbReference type="Proteomes" id="UP001345827"/>
    </source>
</evidence>
<accession>A0AAV9QKU9</accession>
<organism evidence="3 4">
    <name type="scientific">Vermiconidia calcicola</name>
    <dbReference type="NCBI Taxonomy" id="1690605"/>
    <lineage>
        <taxon>Eukaryota</taxon>
        <taxon>Fungi</taxon>
        <taxon>Dikarya</taxon>
        <taxon>Ascomycota</taxon>
        <taxon>Pezizomycotina</taxon>
        <taxon>Dothideomycetes</taxon>
        <taxon>Dothideomycetidae</taxon>
        <taxon>Mycosphaerellales</taxon>
        <taxon>Extremaceae</taxon>
        <taxon>Vermiconidia</taxon>
    </lineage>
</organism>
<feature type="compositionally biased region" description="Basic and acidic residues" evidence="1">
    <location>
        <begin position="148"/>
        <end position="162"/>
    </location>
</feature>
<keyword evidence="4" id="KW-1185">Reference proteome</keyword>
<dbReference type="EMBL" id="JAXLQG010000002">
    <property type="protein sequence ID" value="KAK5543963.1"/>
    <property type="molecule type" value="Genomic_DNA"/>
</dbReference>
<sequence>MHWDERSAKVVVIQQSQAAGLPSTPDELPFSIDRPFSPGLTLLAVAWCIVFIFDLFMDTAIDTFIALRGSRYLTDWRCGGSIINWPLLSLSSSACQACCCTHGFGDDGYFVGKVRESRHGLGAAKEEDGSGDEISGERSDFDQTDEGNDVHEDQERLRNSKERLCSGRPSIVSLAQDRTVQVCTQVYHSFAPVCDLDQVHANDKRGPALFTGVTHAEHPLIYILNPSPEESIPDGPRIYVVPSGFMRKTEERRNASKTALQRDWKSATQFRSLLFSLASAVIPFGQVQETRMDTGQGCRLKQA</sequence>
<protein>
    <submittedName>
        <fullName evidence="3">Uncharacterized protein</fullName>
    </submittedName>
</protein>
<feature type="transmembrane region" description="Helical" evidence="2">
    <location>
        <begin position="44"/>
        <end position="67"/>
    </location>
</feature>
<proteinExistence type="predicted"/>
<comment type="caution">
    <text evidence="3">The sequence shown here is derived from an EMBL/GenBank/DDBJ whole genome shotgun (WGS) entry which is preliminary data.</text>
</comment>
<evidence type="ECO:0000256" key="2">
    <source>
        <dbReference type="SAM" id="Phobius"/>
    </source>
</evidence>
<keyword evidence="2" id="KW-1133">Transmembrane helix</keyword>
<keyword evidence="2" id="KW-0812">Transmembrane</keyword>
<evidence type="ECO:0000256" key="1">
    <source>
        <dbReference type="SAM" id="MobiDB-lite"/>
    </source>
</evidence>